<protein>
    <submittedName>
        <fullName evidence="9">Alpha-ketoglutarate-dependent taurine dioxygenase</fullName>
    </submittedName>
</protein>
<dbReference type="SUPFAM" id="SSF51197">
    <property type="entry name" value="Clavaminate synthase-like"/>
    <property type="match status" value="1"/>
</dbReference>
<dbReference type="Proteomes" id="UP000287519">
    <property type="component" value="Unassembled WGS sequence"/>
</dbReference>
<comment type="caution">
    <text evidence="9">The sequence shown here is derived from an EMBL/GenBank/DDBJ whole genome shotgun (WGS) entry which is preliminary data.</text>
</comment>
<feature type="domain" description="TauD/TfdA-like" evidence="8">
    <location>
        <begin position="55"/>
        <end position="312"/>
    </location>
</feature>
<dbReference type="GO" id="GO:0046872">
    <property type="term" value="F:metal ion binding"/>
    <property type="evidence" value="ECO:0007669"/>
    <property type="project" value="UniProtKB-KW"/>
</dbReference>
<keyword evidence="10" id="KW-1185">Reference proteome</keyword>
<evidence type="ECO:0000256" key="2">
    <source>
        <dbReference type="ARBA" id="ARBA00005896"/>
    </source>
</evidence>
<keyword evidence="5" id="KW-0560">Oxidoreductase</keyword>
<keyword evidence="3" id="KW-0479">Metal-binding</keyword>
<evidence type="ECO:0000256" key="4">
    <source>
        <dbReference type="ARBA" id="ARBA00022964"/>
    </source>
</evidence>
<keyword evidence="4 9" id="KW-0223">Dioxygenase</keyword>
<organism evidence="9 10">
    <name type="scientific">Rhodococcus wratislaviensis</name>
    <name type="common">Tsukamurella wratislaviensis</name>
    <dbReference type="NCBI Taxonomy" id="44752"/>
    <lineage>
        <taxon>Bacteria</taxon>
        <taxon>Bacillati</taxon>
        <taxon>Actinomycetota</taxon>
        <taxon>Actinomycetes</taxon>
        <taxon>Mycobacteriales</taxon>
        <taxon>Nocardiaceae</taxon>
        <taxon>Rhodococcus</taxon>
    </lineage>
</organism>
<keyword evidence="6" id="KW-0408">Iron</keyword>
<dbReference type="PANTHER" id="PTHR30468">
    <property type="entry name" value="ALPHA-KETOGLUTARATE-DEPENDENT SULFONATE DIOXYGENASE"/>
    <property type="match status" value="1"/>
</dbReference>
<dbReference type="InterPro" id="IPR051323">
    <property type="entry name" value="AtsK-like"/>
</dbReference>
<evidence type="ECO:0000313" key="9">
    <source>
        <dbReference type="EMBL" id="GCE37899.1"/>
    </source>
</evidence>
<dbReference type="PANTHER" id="PTHR30468:SF5">
    <property type="entry name" value="ALPHA-KETOGLUTARATE-DEPENDENT SULFATE ESTER DIOXYGENASE"/>
    <property type="match status" value="1"/>
</dbReference>
<evidence type="ECO:0000259" key="8">
    <source>
        <dbReference type="Pfam" id="PF02668"/>
    </source>
</evidence>
<dbReference type="Gene3D" id="3.60.130.10">
    <property type="entry name" value="Clavaminate synthase-like"/>
    <property type="match status" value="1"/>
</dbReference>
<dbReference type="GO" id="GO:0016706">
    <property type="term" value="F:2-oxoglutarate-dependent dioxygenase activity"/>
    <property type="evidence" value="ECO:0007669"/>
    <property type="project" value="TreeGrafter"/>
</dbReference>
<dbReference type="InterPro" id="IPR042098">
    <property type="entry name" value="TauD-like_sf"/>
</dbReference>
<feature type="region of interest" description="Disordered" evidence="7">
    <location>
        <begin position="333"/>
        <end position="352"/>
    </location>
</feature>
<evidence type="ECO:0000256" key="7">
    <source>
        <dbReference type="SAM" id="MobiDB-lite"/>
    </source>
</evidence>
<sequence>MNLFHIVLSPLSHRGSGFDDDRDVSIQPENPGVPMTLTSAVPAGSDRTADTTLEVHPIAGYIGAEVSGVNLAGDLDEATAARLRQALLDHKVLFFRDQPLDHAAQIRFSRHFGKVNPAHPYDYNTLEGYPEILEVDSRKYAARGGARKYSYANYWHTDIAPLVNPPAITFLRSELVPDVGGDTTWTNLAAAYANLPESLKTFVDGLRAENRFGGRQKRWEAGSDAEKNVTTNPIVTEHPVVRVHPETGERGLYVTPGFTSRILGVSPAQSDRILDLLFEEITNPAYTVRVRWQNNSIGVWDNRITAHLAPADLDHLDVVRVLYRTTVEGDVPVGVDGQPSRSVAGSAFHGAD</sequence>
<dbReference type="GO" id="GO:0005737">
    <property type="term" value="C:cytoplasm"/>
    <property type="evidence" value="ECO:0007669"/>
    <property type="project" value="TreeGrafter"/>
</dbReference>
<proteinExistence type="inferred from homology"/>
<evidence type="ECO:0000256" key="6">
    <source>
        <dbReference type="ARBA" id="ARBA00023004"/>
    </source>
</evidence>
<evidence type="ECO:0000256" key="5">
    <source>
        <dbReference type="ARBA" id="ARBA00023002"/>
    </source>
</evidence>
<evidence type="ECO:0000256" key="1">
    <source>
        <dbReference type="ARBA" id="ARBA00001954"/>
    </source>
</evidence>
<dbReference type="EMBL" id="BHYM01000013">
    <property type="protein sequence ID" value="GCE37899.1"/>
    <property type="molecule type" value="Genomic_DNA"/>
</dbReference>
<comment type="similarity">
    <text evidence="2">Belongs to the TfdA dioxygenase family.</text>
</comment>
<dbReference type="Pfam" id="PF02668">
    <property type="entry name" value="TauD"/>
    <property type="match status" value="1"/>
</dbReference>
<gene>
    <name evidence="9" type="ORF">Rhow_000783</name>
</gene>
<comment type="cofactor">
    <cofactor evidence="1">
        <name>Fe(2+)</name>
        <dbReference type="ChEBI" id="CHEBI:29033"/>
    </cofactor>
</comment>
<dbReference type="AlphaFoldDB" id="A0A402C2N3"/>
<reference evidence="9 10" key="1">
    <citation type="submission" date="2018-11" db="EMBL/GenBank/DDBJ databases">
        <title>Microbial catabolism of amino acid.</title>
        <authorList>
            <person name="Hibi M."/>
            <person name="Ogawa J."/>
        </authorList>
    </citation>
    <scope>NUCLEOTIDE SEQUENCE [LARGE SCALE GENOMIC DNA]</scope>
    <source>
        <strain evidence="9 10">C31-06</strain>
    </source>
</reference>
<name>A0A402C2N3_RHOWR</name>
<evidence type="ECO:0000313" key="10">
    <source>
        <dbReference type="Proteomes" id="UP000287519"/>
    </source>
</evidence>
<accession>A0A402C2N3</accession>
<evidence type="ECO:0000256" key="3">
    <source>
        <dbReference type="ARBA" id="ARBA00022723"/>
    </source>
</evidence>
<dbReference type="InterPro" id="IPR003819">
    <property type="entry name" value="TauD/TfdA-like"/>
</dbReference>